<keyword evidence="3 13" id="KW-0808">Transferase</keyword>
<feature type="binding site" evidence="13">
    <location>
        <position position="130"/>
    </location>
    <ligand>
        <name>ATP</name>
        <dbReference type="ChEBI" id="CHEBI:30616"/>
    </ligand>
</feature>
<comment type="cofactor">
    <cofactor evidence="13">
        <name>Zn(2+)</name>
        <dbReference type="ChEBI" id="CHEBI:29105"/>
    </cofactor>
    <text evidence="13">Binds 1 zinc ion per subunit.</text>
</comment>
<feature type="binding site" evidence="13">
    <location>
        <position position="106"/>
    </location>
    <ligand>
        <name>ATP</name>
        <dbReference type="ChEBI" id="CHEBI:30616"/>
    </ligand>
</feature>
<dbReference type="GO" id="GO:0046872">
    <property type="term" value="F:metal ion binding"/>
    <property type="evidence" value="ECO:0007669"/>
    <property type="project" value="UniProtKB-KW"/>
</dbReference>
<dbReference type="InterPro" id="IPR035985">
    <property type="entry name" value="Ubiquitin-activating_enz"/>
</dbReference>
<dbReference type="GO" id="GO:0005524">
    <property type="term" value="F:ATP binding"/>
    <property type="evidence" value="ECO:0007669"/>
    <property type="project" value="UniProtKB-KW"/>
</dbReference>
<evidence type="ECO:0000256" key="7">
    <source>
        <dbReference type="ARBA" id="ARBA00022741"/>
    </source>
</evidence>
<comment type="similarity">
    <text evidence="13">In the N-terminal section; belongs to the HesA/MoeB/ThiF family. UBA4 subfamily.</text>
</comment>
<feature type="binding site" evidence="13">
    <location>
        <position position="85"/>
    </location>
    <ligand>
        <name>ATP</name>
        <dbReference type="ChEBI" id="CHEBI:30616"/>
    </ligand>
</feature>
<keyword evidence="10 13" id="KW-0067">ATP-binding</keyword>
<dbReference type="CDD" id="cd00757">
    <property type="entry name" value="ThiF_MoeB_HesA_family"/>
    <property type="match status" value="1"/>
</dbReference>
<dbReference type="GO" id="GO:0070566">
    <property type="term" value="F:adenylyltransferase activity"/>
    <property type="evidence" value="ECO:0007669"/>
    <property type="project" value="InterPro"/>
</dbReference>
<evidence type="ECO:0000256" key="6">
    <source>
        <dbReference type="ARBA" id="ARBA00022723"/>
    </source>
</evidence>
<keyword evidence="4 13" id="KW-0819">tRNA processing</keyword>
<name>A0A1G4MEK4_LACFM</name>
<evidence type="ECO:0000256" key="1">
    <source>
        <dbReference type="ARBA" id="ARBA00004514"/>
    </source>
</evidence>
<evidence type="ECO:0000256" key="13">
    <source>
        <dbReference type="HAMAP-Rule" id="MF_03049"/>
    </source>
</evidence>
<dbReference type="Pfam" id="PF00581">
    <property type="entry name" value="Rhodanese"/>
    <property type="match status" value="1"/>
</dbReference>
<dbReference type="SUPFAM" id="SSF69572">
    <property type="entry name" value="Activating enzymes of the ubiquitin-like proteins"/>
    <property type="match status" value="1"/>
</dbReference>
<keyword evidence="14" id="KW-0175">Coiled coil</keyword>
<keyword evidence="17" id="KW-1185">Reference proteome</keyword>
<keyword evidence="11 13" id="KW-0511">Multifunctional enzyme</keyword>
<gene>
    <name evidence="13" type="primary">UBA4</name>
    <name evidence="16" type="ORF">LAFE_0F03004G</name>
</gene>
<dbReference type="InterPro" id="IPR028885">
    <property type="entry name" value="MOCS3/Uba4"/>
</dbReference>
<dbReference type="OrthoDB" id="10261062at2759"/>
<dbReference type="EMBL" id="LT598490">
    <property type="protein sequence ID" value="SCW02282.1"/>
    <property type="molecule type" value="Genomic_DNA"/>
</dbReference>
<dbReference type="PANTHER" id="PTHR10953">
    <property type="entry name" value="UBIQUITIN-ACTIVATING ENZYME E1"/>
    <property type="match status" value="1"/>
</dbReference>
<feature type="binding site" evidence="13">
    <location>
        <position position="297"/>
    </location>
    <ligand>
        <name>Zn(2+)</name>
        <dbReference type="ChEBI" id="CHEBI:29105"/>
    </ligand>
</feature>
<protein>
    <recommendedName>
        <fullName evidence="12">Needs CLA4 to survive protein 3</fullName>
    </recommendedName>
</protein>
<dbReference type="FunFam" id="3.40.50.720:FF:000033">
    <property type="entry name" value="Adenylyltransferase and sulfurtransferase MOCS3"/>
    <property type="match status" value="1"/>
</dbReference>
<dbReference type="Proteomes" id="UP000190831">
    <property type="component" value="Chromosome F"/>
</dbReference>
<dbReference type="GO" id="GO:0005829">
    <property type="term" value="C:cytosol"/>
    <property type="evidence" value="ECO:0007669"/>
    <property type="project" value="UniProtKB-SubCell"/>
</dbReference>
<feature type="binding site" evidence="13">
    <location>
        <position position="219"/>
    </location>
    <ligand>
        <name>Zn(2+)</name>
        <dbReference type="ChEBI" id="CHEBI:29105"/>
    </ligand>
</feature>
<evidence type="ECO:0000259" key="15">
    <source>
        <dbReference type="PROSITE" id="PS50206"/>
    </source>
</evidence>
<dbReference type="GO" id="GO:0004792">
    <property type="term" value="F:thiosulfate-cyanide sulfurtransferase activity"/>
    <property type="evidence" value="ECO:0007669"/>
    <property type="project" value="TreeGrafter"/>
</dbReference>
<evidence type="ECO:0000256" key="4">
    <source>
        <dbReference type="ARBA" id="ARBA00022694"/>
    </source>
</evidence>
<evidence type="ECO:0000313" key="16">
    <source>
        <dbReference type="EMBL" id="SCW02282.1"/>
    </source>
</evidence>
<dbReference type="AlphaFoldDB" id="A0A1G4MEK4"/>
<dbReference type="PANTHER" id="PTHR10953:SF102">
    <property type="entry name" value="ADENYLYLTRANSFERASE AND SULFURTRANSFERASE MOCS3"/>
    <property type="match status" value="1"/>
</dbReference>
<keyword evidence="8" id="KW-0833">Ubl conjugation pathway</keyword>
<dbReference type="OMA" id="IPDVGMD"/>
<dbReference type="Gene3D" id="3.40.50.720">
    <property type="entry name" value="NAD(P)-binding Rossmann-like Domain"/>
    <property type="match status" value="1"/>
</dbReference>
<feature type="domain" description="Rhodanese" evidence="15">
    <location>
        <begin position="349"/>
        <end position="445"/>
    </location>
</feature>
<dbReference type="InterPro" id="IPR036873">
    <property type="entry name" value="Rhodanese-like_dom_sf"/>
</dbReference>
<dbReference type="UniPathway" id="UPA00988"/>
<feature type="binding site" evidence="13">
    <location>
        <begin position="113"/>
        <end position="117"/>
    </location>
    <ligand>
        <name>ATP</name>
        <dbReference type="ChEBI" id="CHEBI:30616"/>
    </ligand>
</feature>
<accession>A0A1G4MEK4</accession>
<feature type="binding site" evidence="13">
    <location>
        <position position="294"/>
    </location>
    <ligand>
        <name>Zn(2+)</name>
        <dbReference type="ChEBI" id="CHEBI:29105"/>
    </ligand>
</feature>
<dbReference type="STRING" id="4955.A0A1G4MEK4"/>
<comment type="subcellular location">
    <subcellularLocation>
        <location evidence="1">Cytoplasm</location>
        <location evidence="1">Cytosol</location>
    </subcellularLocation>
</comment>
<evidence type="ECO:0000256" key="3">
    <source>
        <dbReference type="ARBA" id="ARBA00022679"/>
    </source>
</evidence>
<reference evidence="17" key="1">
    <citation type="submission" date="2016-03" db="EMBL/GenBank/DDBJ databases">
        <authorList>
            <person name="Devillers H."/>
        </authorList>
    </citation>
    <scope>NUCLEOTIDE SEQUENCE [LARGE SCALE GENOMIC DNA]</scope>
</reference>
<dbReference type="InterPro" id="IPR001763">
    <property type="entry name" value="Rhodanese-like_dom"/>
</dbReference>
<evidence type="ECO:0000256" key="5">
    <source>
        <dbReference type="ARBA" id="ARBA00022695"/>
    </source>
</evidence>
<evidence type="ECO:0000256" key="12">
    <source>
        <dbReference type="ARBA" id="ARBA00075323"/>
    </source>
</evidence>
<dbReference type="FunFam" id="3.40.250.10:FF:000014">
    <property type="entry name" value="Adenylyltransferase and sulfurtransferase MOCS3"/>
    <property type="match status" value="1"/>
</dbReference>
<feature type="active site" description="Glycyl thioester intermediate; for adenylyltransferase activity" evidence="13">
    <location>
        <position position="233"/>
    </location>
</feature>
<dbReference type="SMART" id="SM00450">
    <property type="entry name" value="RHOD"/>
    <property type="match status" value="1"/>
</dbReference>
<comment type="pathway">
    <text evidence="13">tRNA modification; 5-methoxycarbonylmethyl-2-thiouridine-tRNA biosynthesis.</text>
</comment>
<dbReference type="PROSITE" id="PS50206">
    <property type="entry name" value="RHODANESE_3"/>
    <property type="match status" value="1"/>
</dbReference>
<proteinExistence type="inferred from homology"/>
<organism evidence="16 17">
    <name type="scientific">Lachancea fermentati</name>
    <name type="common">Zygosaccharomyces fermentati</name>
    <dbReference type="NCBI Taxonomy" id="4955"/>
    <lineage>
        <taxon>Eukaryota</taxon>
        <taxon>Fungi</taxon>
        <taxon>Dikarya</taxon>
        <taxon>Ascomycota</taxon>
        <taxon>Saccharomycotina</taxon>
        <taxon>Saccharomycetes</taxon>
        <taxon>Saccharomycetales</taxon>
        <taxon>Saccharomycetaceae</taxon>
        <taxon>Lachancea</taxon>
    </lineage>
</organism>
<dbReference type="InterPro" id="IPR000594">
    <property type="entry name" value="ThiF_NAD_FAD-bd"/>
</dbReference>
<dbReference type="Gene3D" id="3.40.250.10">
    <property type="entry name" value="Rhodanese-like domain"/>
    <property type="match status" value="1"/>
</dbReference>
<dbReference type="Pfam" id="PF00899">
    <property type="entry name" value="ThiF"/>
    <property type="match status" value="1"/>
</dbReference>
<dbReference type="GO" id="GO:0042292">
    <property type="term" value="F:URM1 activating enzyme activity"/>
    <property type="evidence" value="ECO:0007669"/>
    <property type="project" value="TreeGrafter"/>
</dbReference>
<evidence type="ECO:0000256" key="14">
    <source>
        <dbReference type="SAM" id="Coils"/>
    </source>
</evidence>
<feature type="binding site" evidence="13">
    <location>
        <position position="216"/>
    </location>
    <ligand>
        <name>Zn(2+)</name>
        <dbReference type="ChEBI" id="CHEBI:29105"/>
    </ligand>
</feature>
<feature type="binding site" evidence="13">
    <location>
        <begin position="174"/>
        <end position="175"/>
    </location>
    <ligand>
        <name>ATP</name>
        <dbReference type="ChEBI" id="CHEBI:30616"/>
    </ligand>
</feature>
<evidence type="ECO:0000256" key="11">
    <source>
        <dbReference type="ARBA" id="ARBA00023268"/>
    </source>
</evidence>
<evidence type="ECO:0000256" key="8">
    <source>
        <dbReference type="ARBA" id="ARBA00022786"/>
    </source>
</evidence>
<feature type="coiled-coil region" evidence="14">
    <location>
        <begin position="7"/>
        <end position="41"/>
    </location>
</feature>
<keyword evidence="2 13" id="KW-0963">Cytoplasm</keyword>
<evidence type="ECO:0000256" key="9">
    <source>
        <dbReference type="ARBA" id="ARBA00022833"/>
    </source>
</evidence>
<keyword evidence="9 13" id="KW-0862">Zinc</keyword>
<evidence type="ECO:0000313" key="17">
    <source>
        <dbReference type="Proteomes" id="UP000190831"/>
    </source>
</evidence>
<evidence type="ECO:0000256" key="2">
    <source>
        <dbReference type="ARBA" id="ARBA00022490"/>
    </source>
</evidence>
<keyword evidence="7 13" id="KW-0547">Nucleotide-binding</keyword>
<dbReference type="HAMAP" id="MF_03049">
    <property type="entry name" value="MOCS3_Uba4"/>
    <property type="match status" value="1"/>
</dbReference>
<dbReference type="GO" id="GO:0032447">
    <property type="term" value="P:protein urmylation"/>
    <property type="evidence" value="ECO:0007669"/>
    <property type="project" value="TreeGrafter"/>
</dbReference>
<keyword evidence="6 13" id="KW-0479">Metal-binding</keyword>
<evidence type="ECO:0000256" key="10">
    <source>
        <dbReference type="ARBA" id="ARBA00022840"/>
    </source>
</evidence>
<feature type="active site" description="Cysteine persulfide intermediate; for sulfurtransferase activity" evidence="13">
    <location>
        <position position="404"/>
    </location>
</feature>
<sequence length="447" mass="49688">MSSKTEHMESEDKLANALKELEALKLENAKLREQLSGEKALDAELPMSLEEFSRYGRQMIVEDTKGIQGQIKLRDAKVLVIGAGGLGCPCLPYLAGAGVGHIGIVDNDTVETSNLHRQILHNSSKVGMLKCESAKKVLQKLNPHVSITTYPVRLGYSNAFGIFEGYDIVLDCTDTPLTRYLISDVAVCLGMTVVSASGLGTEGQLSILNFQGIGPCYRCFYPTPPPPNAVSSCQEGGVIGPCIGLVGVMMAVETLKIIMEIYTSDNFQPFLMQYAGFPQQTLRTFKMRGKKQACLCCGDQPTITRASITSGSINYELFCGKRNYNVCSPEERMTVEEFEADYWKNSGLDYILLDVRPHHHYEISHLPNTFNLTVKELRDMDGDFAKLRSKIPPVSKEKEVLVMCRHGNDSQLATRLLKDQFKIRNVRDIKGGFFKYIDNVNPSLPKY</sequence>
<keyword evidence="5" id="KW-0548">Nucleotidyltransferase</keyword>
<dbReference type="GO" id="GO:0002143">
    <property type="term" value="P:tRNA wobble position uridine thiolation"/>
    <property type="evidence" value="ECO:0007669"/>
    <property type="project" value="InterPro"/>
</dbReference>
<dbReference type="InterPro" id="IPR045886">
    <property type="entry name" value="ThiF/MoeB/HesA"/>
</dbReference>